<sequence>MDNQDRKLRAQLRNLNRAFDYILTTKGSTSLITATRNIFNGIFDIPPPTHLGSFLQRYPYPFPFPVRISRDEVRKELQEQASHNQGRELPGLPNKDLAIQLFQKQSAPWKKIAEYHLNQITVVTKAFVDEVFTYIMGPPESNIATEVVLRNCVDVFFDRKEKVMQEKLEELLRPYVMGYAFPLDSEFHRIASRKSQDRFANRIVNGIEKDHPELFDDKPKQKLNRSIIQMAISNSWDLDDGEFGTDKIVDMMQSYYEVSRRTFTENVINLAIESCLVCDVSTILTPTKVDGMSENELEELAVESPHTQNRRKHLEQEI</sequence>
<dbReference type="InterPro" id="IPR003130">
    <property type="entry name" value="GED"/>
</dbReference>
<dbReference type="Pfam" id="PF02212">
    <property type="entry name" value="GED"/>
    <property type="match status" value="1"/>
</dbReference>
<keyword evidence="3" id="KW-1185">Reference proteome</keyword>
<dbReference type="Proteomes" id="UP001498476">
    <property type="component" value="Unassembled WGS sequence"/>
</dbReference>
<organism evidence="2 3">
    <name type="scientific">Neonectria punicea</name>
    <dbReference type="NCBI Taxonomy" id="979145"/>
    <lineage>
        <taxon>Eukaryota</taxon>
        <taxon>Fungi</taxon>
        <taxon>Dikarya</taxon>
        <taxon>Ascomycota</taxon>
        <taxon>Pezizomycotina</taxon>
        <taxon>Sordariomycetes</taxon>
        <taxon>Hypocreomycetidae</taxon>
        <taxon>Hypocreales</taxon>
        <taxon>Nectriaceae</taxon>
        <taxon>Neonectria</taxon>
    </lineage>
</organism>
<feature type="domain" description="GED" evidence="1">
    <location>
        <begin position="245"/>
        <end position="318"/>
    </location>
</feature>
<evidence type="ECO:0000313" key="2">
    <source>
        <dbReference type="EMBL" id="KAK7424478.1"/>
    </source>
</evidence>
<dbReference type="Gene3D" id="1.20.120.1240">
    <property type="entry name" value="Dynamin, middle domain"/>
    <property type="match status" value="1"/>
</dbReference>
<protein>
    <recommendedName>
        <fullName evidence="1">GED domain-containing protein</fullName>
    </recommendedName>
</protein>
<proteinExistence type="predicted"/>
<dbReference type="PROSITE" id="PS51388">
    <property type="entry name" value="GED"/>
    <property type="match status" value="1"/>
</dbReference>
<reference evidence="2 3" key="1">
    <citation type="journal article" date="2025" name="Microbiol. Resour. Announc.">
        <title>Draft genome sequences for Neonectria magnoliae and Neonectria punicea, canker pathogens of Liriodendron tulipifera and Acer saccharum in West Virginia.</title>
        <authorList>
            <person name="Petronek H.M."/>
            <person name="Kasson M.T."/>
            <person name="Metheny A.M."/>
            <person name="Stauder C.M."/>
            <person name="Lovett B."/>
            <person name="Lynch S.C."/>
            <person name="Garnas J.R."/>
            <person name="Kasson L.R."/>
            <person name="Stajich J.E."/>
        </authorList>
    </citation>
    <scope>NUCLEOTIDE SEQUENCE [LARGE SCALE GENOMIC DNA]</scope>
    <source>
        <strain evidence="2 3">NRRL 64653</strain>
    </source>
</reference>
<evidence type="ECO:0000313" key="3">
    <source>
        <dbReference type="Proteomes" id="UP001498476"/>
    </source>
</evidence>
<evidence type="ECO:0000259" key="1">
    <source>
        <dbReference type="PROSITE" id="PS51388"/>
    </source>
</evidence>
<dbReference type="EMBL" id="JAZAVJ010000004">
    <property type="protein sequence ID" value="KAK7424478.1"/>
    <property type="molecule type" value="Genomic_DNA"/>
</dbReference>
<dbReference type="InterPro" id="IPR020850">
    <property type="entry name" value="GED_dom"/>
</dbReference>
<comment type="caution">
    <text evidence="2">The sequence shown here is derived from an EMBL/GenBank/DDBJ whole genome shotgun (WGS) entry which is preliminary data.</text>
</comment>
<gene>
    <name evidence="2" type="ORF">QQX98_000443</name>
</gene>
<name>A0ABR1HTB0_9HYPO</name>
<accession>A0ABR1HTB0</accession>